<dbReference type="Proteomes" id="UP000187735">
    <property type="component" value="Chromosome"/>
</dbReference>
<evidence type="ECO:0000256" key="3">
    <source>
        <dbReference type="SAM" id="Coils"/>
    </source>
</evidence>
<dbReference type="PANTHER" id="PTHR28004">
    <property type="entry name" value="ZGC:162816-RELATED"/>
    <property type="match status" value="1"/>
</dbReference>
<protein>
    <submittedName>
        <fullName evidence="5">D-threonine aldolase</fullName>
        <ecNumber evidence="5">4.1.2.42</ecNumber>
    </submittedName>
</protein>
<dbReference type="InterPro" id="IPR051466">
    <property type="entry name" value="D-amino_acid_metab_enzyme"/>
</dbReference>
<sequence>MSELRLDLDVLERNAKRISEEIASLGKMWRPHIKAHSQPRIAQTMIDLGACGVTAANVAEVEVMAEAGIPSALLAHLAVTDIDLDRLAAAAQKLQLLVTIDHFVHAERYSKAAARNGVEFNVLVDVDIGMHRTGVRPRVDATQLAKAANALPGVSVIGIMGYEGHLLTMSDAAEKKTAIFEAMNMLQQTRDAMLDEDLTCDIVSAGGSGSFWITGQHEAVTELQAGGGAFGDPFYTSLCNLEGVTPALTVPAEVVSRPSLTQAVINCGRKAMNPAVCPPELLNQPGATIEWLSAEHTVVSLEGPARDLKIGDPVEFAVGYSDHSILMHRDIQIYRSGEKIGTWPVIRRA</sequence>
<dbReference type="OrthoDB" id="9788869at2"/>
<dbReference type="Pfam" id="PF14031">
    <property type="entry name" value="D-ser_dehydrat"/>
    <property type="match status" value="1"/>
</dbReference>
<dbReference type="SUPFAM" id="SSF51419">
    <property type="entry name" value="PLP-binding barrel"/>
    <property type="match status" value="1"/>
</dbReference>
<reference evidence="5 6" key="1">
    <citation type="journal article" date="2016" name="Front. Microbiol.">
        <title>Fuerstia marisgermanicae gen. nov., sp. nov., an Unusual Member of the Phylum Planctomycetes from the German Wadden Sea.</title>
        <authorList>
            <person name="Kohn T."/>
            <person name="Heuer A."/>
            <person name="Jogler M."/>
            <person name="Vollmers J."/>
            <person name="Boedeker C."/>
            <person name="Bunk B."/>
            <person name="Rast P."/>
            <person name="Borchert D."/>
            <person name="Glockner I."/>
            <person name="Freese H.M."/>
            <person name="Klenk H.P."/>
            <person name="Overmann J."/>
            <person name="Kaster A.K."/>
            <person name="Rohde M."/>
            <person name="Wiegand S."/>
            <person name="Jogler C."/>
        </authorList>
    </citation>
    <scope>NUCLEOTIDE SEQUENCE [LARGE SCALE GENOMIC DNA]</scope>
    <source>
        <strain evidence="5 6">NH11</strain>
    </source>
</reference>
<dbReference type="EMBL" id="CP017641">
    <property type="protein sequence ID" value="APZ96834.1"/>
    <property type="molecule type" value="Genomic_DNA"/>
</dbReference>
<dbReference type="InterPro" id="IPR026956">
    <property type="entry name" value="D-ser_dehydrat-like_dom"/>
</dbReference>
<dbReference type="Gene3D" id="3.20.20.10">
    <property type="entry name" value="Alanine racemase"/>
    <property type="match status" value="1"/>
</dbReference>
<dbReference type="PANTHER" id="PTHR28004:SF2">
    <property type="entry name" value="D-SERINE DEHYDRATASE"/>
    <property type="match status" value="1"/>
</dbReference>
<dbReference type="GO" id="GO:0043876">
    <property type="term" value="F:D-threonine aldolase activity"/>
    <property type="evidence" value="ECO:0007669"/>
    <property type="project" value="UniProtKB-EC"/>
</dbReference>
<dbReference type="InterPro" id="IPR029066">
    <property type="entry name" value="PLP-binding_barrel"/>
</dbReference>
<dbReference type="KEGG" id="fmr:Fuma_06508"/>
<accession>A0A1P8WRZ6</accession>
<dbReference type="SMART" id="SM01119">
    <property type="entry name" value="D-ser_dehydrat"/>
    <property type="match status" value="1"/>
</dbReference>
<evidence type="ECO:0000313" key="5">
    <source>
        <dbReference type="EMBL" id="APZ96834.1"/>
    </source>
</evidence>
<dbReference type="AlphaFoldDB" id="A0A1P8WRZ6"/>
<keyword evidence="2 5" id="KW-0456">Lyase</keyword>
<dbReference type="EC" id="4.1.2.42" evidence="5"/>
<dbReference type="RefSeq" id="WP_077027808.1">
    <property type="nucleotide sequence ID" value="NZ_CP017641.1"/>
</dbReference>
<dbReference type="STRING" id="1891926.Fuma_06508"/>
<dbReference type="GO" id="GO:0036088">
    <property type="term" value="P:D-serine catabolic process"/>
    <property type="evidence" value="ECO:0007669"/>
    <property type="project" value="TreeGrafter"/>
</dbReference>
<evidence type="ECO:0000256" key="1">
    <source>
        <dbReference type="ARBA" id="ARBA00005323"/>
    </source>
</evidence>
<dbReference type="InterPro" id="IPR042208">
    <property type="entry name" value="D-ser_dehydrat-like_sf"/>
</dbReference>
<organism evidence="5 6">
    <name type="scientific">Fuerstiella marisgermanici</name>
    <dbReference type="NCBI Taxonomy" id="1891926"/>
    <lineage>
        <taxon>Bacteria</taxon>
        <taxon>Pseudomonadati</taxon>
        <taxon>Planctomycetota</taxon>
        <taxon>Planctomycetia</taxon>
        <taxon>Planctomycetales</taxon>
        <taxon>Planctomycetaceae</taxon>
        <taxon>Fuerstiella</taxon>
    </lineage>
</organism>
<feature type="coiled-coil region" evidence="3">
    <location>
        <begin position="1"/>
        <end position="28"/>
    </location>
</feature>
<proteinExistence type="inferred from homology"/>
<dbReference type="GO" id="GO:0008721">
    <property type="term" value="F:D-serine ammonia-lyase activity"/>
    <property type="evidence" value="ECO:0007669"/>
    <property type="project" value="TreeGrafter"/>
</dbReference>
<name>A0A1P8WRZ6_9PLAN</name>
<feature type="domain" description="D-serine dehydratase-like" evidence="4">
    <location>
        <begin position="247"/>
        <end position="335"/>
    </location>
</feature>
<evidence type="ECO:0000259" key="4">
    <source>
        <dbReference type="SMART" id="SM01119"/>
    </source>
</evidence>
<keyword evidence="3" id="KW-0175">Coiled coil</keyword>
<dbReference type="InterPro" id="IPR001608">
    <property type="entry name" value="Ala_racemase_N"/>
</dbReference>
<dbReference type="Gene3D" id="2.40.37.20">
    <property type="entry name" value="D-serine dehydratase-like domain"/>
    <property type="match status" value="1"/>
</dbReference>
<evidence type="ECO:0000256" key="2">
    <source>
        <dbReference type="ARBA" id="ARBA00023239"/>
    </source>
</evidence>
<dbReference type="Pfam" id="PF01168">
    <property type="entry name" value="Ala_racemase_N"/>
    <property type="match status" value="1"/>
</dbReference>
<comment type="similarity">
    <text evidence="1">Belongs to the DSD1 family.</text>
</comment>
<evidence type="ECO:0000313" key="6">
    <source>
        <dbReference type="Proteomes" id="UP000187735"/>
    </source>
</evidence>
<keyword evidence="6" id="KW-1185">Reference proteome</keyword>
<gene>
    <name evidence="5" type="ORF">Fuma_06508</name>
</gene>